<evidence type="ECO:0000256" key="1">
    <source>
        <dbReference type="ARBA" id="ARBA00004141"/>
    </source>
</evidence>
<feature type="transmembrane region" description="Helical" evidence="6">
    <location>
        <begin position="20"/>
        <end position="42"/>
    </location>
</feature>
<dbReference type="EMBL" id="JAOPHQ010000323">
    <property type="protein sequence ID" value="KAK0154891.1"/>
    <property type="molecule type" value="Genomic_DNA"/>
</dbReference>
<comment type="subcellular location">
    <subcellularLocation>
        <location evidence="1">Membrane</location>
        <topology evidence="1">Multi-pass membrane protein</topology>
    </subcellularLocation>
</comment>
<dbReference type="PROSITE" id="PS00217">
    <property type="entry name" value="SUGAR_TRANSPORT_2"/>
    <property type="match status" value="1"/>
</dbReference>
<sequence>MANFGEILQAAGDFGLFQKLLILALGFPNVLLAVSFASVLFVDSDPKRHCNTDWILAAGPNLTEEEQLNLTVPRELDGSLSRCLMFSPVDWTLDSIRQYGLNHTTACQDGWVYDQTLYQATIVTDFNLVCDKAHLAGIAQTVFMSGILAGSFIFGPASEPLGRKTLIQAPTCLLMVFTLVSGLSVNLYMYLAAQFMVGVSIGGYRINASVLGTEWLGITKRSFAPCVNQLLASIGQCATTGLMYGARDWRLALYILSGPVAVVSIYTWFIPESARWLLTKGRHREAKEWILKAAKINKRVVPDNLLESVTIDQAVKREGIKTLFKSPTLRKYILIMSFAWFSTNLGYYSLSLNVGNFGLNIFLVQLMFGLSQMPAQLLCFCMLEVLGRKKSILCTTITGSFVCFITLAFSQERSVVIAVLATVGRFLFTCSSSVFMVYGSELFPTSVRQQAVGLCSIMVRVAGMLSPLLNLLAVHHWTIPIIVFSSLTLVGGALTFLLPETRGRELADSTEQAEDQRRNMAIMKKISDPNTPEQTSARSSTKL</sequence>
<evidence type="ECO:0000313" key="9">
    <source>
        <dbReference type="Proteomes" id="UP001174136"/>
    </source>
</evidence>
<protein>
    <submittedName>
        <fullName evidence="8">Solute carrier family 22 member 13</fullName>
    </submittedName>
</protein>
<evidence type="ECO:0000256" key="3">
    <source>
        <dbReference type="ARBA" id="ARBA00022989"/>
    </source>
</evidence>
<keyword evidence="9" id="KW-1185">Reference proteome</keyword>
<dbReference type="AlphaFoldDB" id="A0AA47P8H6"/>
<feature type="transmembrane region" description="Helical" evidence="6">
    <location>
        <begin position="392"/>
        <end position="409"/>
    </location>
</feature>
<feature type="transmembrane region" description="Helical" evidence="6">
    <location>
        <begin position="479"/>
        <end position="498"/>
    </location>
</feature>
<organism evidence="8 9">
    <name type="scientific">Merluccius polli</name>
    <name type="common">Benguela hake</name>
    <name type="synonym">Merluccius cadenati</name>
    <dbReference type="NCBI Taxonomy" id="89951"/>
    <lineage>
        <taxon>Eukaryota</taxon>
        <taxon>Metazoa</taxon>
        <taxon>Chordata</taxon>
        <taxon>Craniata</taxon>
        <taxon>Vertebrata</taxon>
        <taxon>Euteleostomi</taxon>
        <taxon>Actinopterygii</taxon>
        <taxon>Neopterygii</taxon>
        <taxon>Teleostei</taxon>
        <taxon>Neoteleostei</taxon>
        <taxon>Acanthomorphata</taxon>
        <taxon>Zeiogadaria</taxon>
        <taxon>Gadariae</taxon>
        <taxon>Gadiformes</taxon>
        <taxon>Gadoidei</taxon>
        <taxon>Merlucciidae</taxon>
        <taxon>Merluccius</taxon>
    </lineage>
</organism>
<dbReference type="Pfam" id="PF00083">
    <property type="entry name" value="Sugar_tr"/>
    <property type="match status" value="1"/>
</dbReference>
<dbReference type="Proteomes" id="UP001174136">
    <property type="component" value="Unassembled WGS sequence"/>
</dbReference>
<dbReference type="InterPro" id="IPR036259">
    <property type="entry name" value="MFS_trans_sf"/>
</dbReference>
<accession>A0AA47P8H6</accession>
<reference evidence="8" key="1">
    <citation type="journal article" date="2023" name="Front. Mar. Sci.">
        <title>A new Merluccius polli reference genome to investigate the effects of global change in West African waters.</title>
        <authorList>
            <person name="Mateo J.L."/>
            <person name="Blanco-Fernandez C."/>
            <person name="Garcia-Vazquez E."/>
            <person name="Machado-Schiaffino G."/>
        </authorList>
    </citation>
    <scope>NUCLEOTIDE SEQUENCE</scope>
    <source>
        <strain evidence="8">C29</strain>
        <tissue evidence="8">Fin</tissue>
    </source>
</reference>
<feature type="transmembrane region" description="Helical" evidence="6">
    <location>
        <begin position="362"/>
        <end position="385"/>
    </location>
</feature>
<feature type="transmembrane region" description="Helical" evidence="6">
    <location>
        <begin position="251"/>
        <end position="270"/>
    </location>
</feature>
<gene>
    <name evidence="8" type="primary">Slc22a13</name>
    <name evidence="8" type="ORF">N1851_002805</name>
</gene>
<evidence type="ECO:0000313" key="8">
    <source>
        <dbReference type="EMBL" id="KAK0154891.1"/>
    </source>
</evidence>
<evidence type="ECO:0000256" key="5">
    <source>
        <dbReference type="SAM" id="MobiDB-lite"/>
    </source>
</evidence>
<feature type="transmembrane region" description="Helical" evidence="6">
    <location>
        <begin position="415"/>
        <end position="439"/>
    </location>
</feature>
<dbReference type="PANTHER" id="PTHR24064">
    <property type="entry name" value="SOLUTE CARRIER FAMILY 22 MEMBER"/>
    <property type="match status" value="1"/>
</dbReference>
<evidence type="ECO:0000256" key="6">
    <source>
        <dbReference type="SAM" id="Phobius"/>
    </source>
</evidence>
<keyword evidence="4 6" id="KW-0472">Membrane</keyword>
<proteinExistence type="predicted"/>
<feature type="compositionally biased region" description="Polar residues" evidence="5">
    <location>
        <begin position="528"/>
        <end position="543"/>
    </location>
</feature>
<name>A0AA47P8H6_MERPO</name>
<evidence type="ECO:0000259" key="7">
    <source>
        <dbReference type="PROSITE" id="PS50850"/>
    </source>
</evidence>
<dbReference type="GO" id="GO:0022857">
    <property type="term" value="F:transmembrane transporter activity"/>
    <property type="evidence" value="ECO:0007669"/>
    <property type="project" value="InterPro"/>
</dbReference>
<dbReference type="InterPro" id="IPR020846">
    <property type="entry name" value="MFS_dom"/>
</dbReference>
<comment type="caution">
    <text evidence="8">The sequence shown here is derived from an EMBL/GenBank/DDBJ whole genome shotgun (WGS) entry which is preliminary data.</text>
</comment>
<dbReference type="Gene3D" id="1.20.1250.20">
    <property type="entry name" value="MFS general substrate transporter like domains"/>
    <property type="match status" value="1"/>
</dbReference>
<evidence type="ECO:0000256" key="4">
    <source>
        <dbReference type="ARBA" id="ARBA00023136"/>
    </source>
</evidence>
<feature type="transmembrane region" description="Helical" evidence="6">
    <location>
        <begin position="332"/>
        <end position="350"/>
    </location>
</feature>
<dbReference type="InterPro" id="IPR005828">
    <property type="entry name" value="MFS_sugar_transport-like"/>
</dbReference>
<feature type="transmembrane region" description="Helical" evidence="6">
    <location>
        <begin position="172"/>
        <end position="191"/>
    </location>
</feature>
<keyword evidence="3 6" id="KW-1133">Transmembrane helix</keyword>
<dbReference type="InterPro" id="IPR005829">
    <property type="entry name" value="Sugar_transporter_CS"/>
</dbReference>
<dbReference type="PROSITE" id="PS50850">
    <property type="entry name" value="MFS"/>
    <property type="match status" value="1"/>
</dbReference>
<dbReference type="GO" id="GO:0016020">
    <property type="term" value="C:membrane"/>
    <property type="evidence" value="ECO:0007669"/>
    <property type="project" value="UniProtKB-SubCell"/>
</dbReference>
<evidence type="ECO:0000256" key="2">
    <source>
        <dbReference type="ARBA" id="ARBA00022692"/>
    </source>
</evidence>
<dbReference type="SUPFAM" id="SSF103473">
    <property type="entry name" value="MFS general substrate transporter"/>
    <property type="match status" value="1"/>
</dbReference>
<keyword evidence="2 6" id="KW-0812">Transmembrane</keyword>
<feature type="region of interest" description="Disordered" evidence="5">
    <location>
        <begin position="507"/>
        <end position="543"/>
    </location>
</feature>
<feature type="domain" description="Major facilitator superfamily (MFS) profile" evidence="7">
    <location>
        <begin position="83"/>
        <end position="503"/>
    </location>
</feature>